<dbReference type="AlphaFoldDB" id="A0A512RRG0"/>
<dbReference type="GO" id="GO:0016989">
    <property type="term" value="F:sigma factor antagonist activity"/>
    <property type="evidence" value="ECO:0007669"/>
    <property type="project" value="TreeGrafter"/>
</dbReference>
<keyword evidence="1" id="KW-0472">Membrane</keyword>
<dbReference type="Proteomes" id="UP000321436">
    <property type="component" value="Unassembled WGS sequence"/>
</dbReference>
<dbReference type="EMBL" id="BKAU01000006">
    <property type="protein sequence ID" value="GEP98291.1"/>
    <property type="molecule type" value="Genomic_DNA"/>
</dbReference>
<dbReference type="PANTHER" id="PTHR30273:SF2">
    <property type="entry name" value="PROTEIN FECR"/>
    <property type="match status" value="1"/>
</dbReference>
<gene>
    <name evidence="4" type="ORF">CCY01nite_45510</name>
</gene>
<dbReference type="Gene3D" id="3.55.50.30">
    <property type="match status" value="1"/>
</dbReference>
<evidence type="ECO:0000313" key="4">
    <source>
        <dbReference type="EMBL" id="GEP98291.1"/>
    </source>
</evidence>
<dbReference type="Pfam" id="PF04773">
    <property type="entry name" value="FecR"/>
    <property type="match status" value="1"/>
</dbReference>
<keyword evidence="5" id="KW-1185">Reference proteome</keyword>
<dbReference type="OrthoDB" id="645008at2"/>
<evidence type="ECO:0000313" key="5">
    <source>
        <dbReference type="Proteomes" id="UP000321436"/>
    </source>
</evidence>
<comment type="caution">
    <text evidence="4">The sequence shown here is derived from an EMBL/GenBank/DDBJ whole genome shotgun (WGS) entry which is preliminary data.</text>
</comment>
<dbReference type="Gene3D" id="2.60.120.1440">
    <property type="match status" value="1"/>
</dbReference>
<dbReference type="RefSeq" id="WP_146866724.1">
    <property type="nucleotide sequence ID" value="NZ_BKAU01000006.1"/>
</dbReference>
<dbReference type="InterPro" id="IPR006860">
    <property type="entry name" value="FecR"/>
</dbReference>
<dbReference type="PANTHER" id="PTHR30273">
    <property type="entry name" value="PERIPLASMIC SIGNAL SENSOR AND SIGMA FACTOR ACTIVATOR FECR-RELATED"/>
    <property type="match status" value="1"/>
</dbReference>
<keyword evidence="1" id="KW-1133">Transmembrane helix</keyword>
<feature type="domain" description="FecR protein" evidence="2">
    <location>
        <begin position="178"/>
        <end position="272"/>
    </location>
</feature>
<evidence type="ECO:0000256" key="1">
    <source>
        <dbReference type="SAM" id="Phobius"/>
    </source>
</evidence>
<dbReference type="PIRSF" id="PIRSF018266">
    <property type="entry name" value="FecR"/>
    <property type="match status" value="1"/>
</dbReference>
<reference evidence="4 5" key="1">
    <citation type="submission" date="2019-07" db="EMBL/GenBank/DDBJ databases">
        <title>Whole genome shotgun sequence of Chitinophaga cymbidii NBRC 109752.</title>
        <authorList>
            <person name="Hosoyama A."/>
            <person name="Uohara A."/>
            <person name="Ohji S."/>
            <person name="Ichikawa N."/>
        </authorList>
    </citation>
    <scope>NUCLEOTIDE SEQUENCE [LARGE SCALE GENOMIC DNA]</scope>
    <source>
        <strain evidence="4 5">NBRC 109752</strain>
    </source>
</reference>
<proteinExistence type="predicted"/>
<feature type="domain" description="Protein FecR C-terminal" evidence="3">
    <location>
        <begin position="315"/>
        <end position="381"/>
    </location>
</feature>
<feature type="transmembrane region" description="Helical" evidence="1">
    <location>
        <begin position="80"/>
        <end position="101"/>
    </location>
</feature>
<organism evidence="4 5">
    <name type="scientific">Chitinophaga cymbidii</name>
    <dbReference type="NCBI Taxonomy" id="1096750"/>
    <lineage>
        <taxon>Bacteria</taxon>
        <taxon>Pseudomonadati</taxon>
        <taxon>Bacteroidota</taxon>
        <taxon>Chitinophagia</taxon>
        <taxon>Chitinophagales</taxon>
        <taxon>Chitinophagaceae</taxon>
        <taxon>Chitinophaga</taxon>
    </lineage>
</organism>
<keyword evidence="1" id="KW-0812">Transmembrane</keyword>
<evidence type="ECO:0000259" key="2">
    <source>
        <dbReference type="Pfam" id="PF04773"/>
    </source>
</evidence>
<accession>A0A512RRG0</accession>
<evidence type="ECO:0000259" key="3">
    <source>
        <dbReference type="Pfam" id="PF16344"/>
    </source>
</evidence>
<evidence type="ECO:0008006" key="6">
    <source>
        <dbReference type="Google" id="ProtNLM"/>
    </source>
</evidence>
<sequence>MQENSSSRLQHLFKLYLEGTITKDEYAELWELLQAAENRDGLSAPLQELWETTRDAPPLLKDEKWTEKLRHARTKQRDFFYRKLAAAVLVLIFGAAGYLLLKDPERPVTLVEEAGNADVRPGGNKAVLTLADGSTLVLDSASNGQVGQQGNVRIVKLDSGRLAYRGVNVAAREMVYNTLTTPRGGQFQLQLPDGSLAWLNAGSSIRFPNFFGDKERVVDVTGEVYFEIARDAQKPFIVHARGTRIDVLGTHFNIQAYDAEQVATTLLQGSVKVSRGAASMLLKPAQQALATENGGLQLVRDPDMDAVIAWKNGLFWLKDVDMPTLARQLSLWYDIDIVIQGHISQRFNGTIPRNVTVSRVFSVLQETGGLHYEIRDNRIIVSP</sequence>
<dbReference type="InterPro" id="IPR032508">
    <property type="entry name" value="FecR_C"/>
</dbReference>
<dbReference type="InterPro" id="IPR012373">
    <property type="entry name" value="Ferrdict_sens_TM"/>
</dbReference>
<protein>
    <recommendedName>
        <fullName evidence="6">Iron dicitrate transporter FecR</fullName>
    </recommendedName>
</protein>
<name>A0A512RRG0_9BACT</name>
<dbReference type="Pfam" id="PF16344">
    <property type="entry name" value="FecR_C"/>
    <property type="match status" value="1"/>
</dbReference>